<feature type="signal peptide" evidence="1">
    <location>
        <begin position="1"/>
        <end position="17"/>
    </location>
</feature>
<evidence type="ECO:0000313" key="3">
    <source>
        <dbReference type="Proteomes" id="UP000053558"/>
    </source>
</evidence>
<dbReference type="SUPFAM" id="SSF50685">
    <property type="entry name" value="Barwin-like endoglucanases"/>
    <property type="match status" value="1"/>
</dbReference>
<dbReference type="InterPro" id="IPR036908">
    <property type="entry name" value="RlpA-like_sf"/>
</dbReference>
<dbReference type="KEGG" id="cput:CONPUDRAFT_77906"/>
<dbReference type="AlphaFoldDB" id="R7SHT1"/>
<dbReference type="RefSeq" id="XP_007775228.1">
    <property type="nucleotide sequence ID" value="XM_007777038.1"/>
</dbReference>
<keyword evidence="3" id="KW-1185">Reference proteome</keyword>
<feature type="chain" id="PRO_5004455778" evidence="1">
    <location>
        <begin position="18"/>
        <end position="122"/>
    </location>
</feature>
<protein>
    <submittedName>
        <fullName evidence="2">Uncharacterized protein</fullName>
    </submittedName>
</protein>
<dbReference type="EMBL" id="JH711591">
    <property type="protein sequence ID" value="EIW74624.1"/>
    <property type="molecule type" value="Genomic_DNA"/>
</dbReference>
<dbReference type="Gene3D" id="2.40.40.10">
    <property type="entry name" value="RlpA-like domain"/>
    <property type="match status" value="1"/>
</dbReference>
<evidence type="ECO:0000256" key="1">
    <source>
        <dbReference type="SAM" id="SignalP"/>
    </source>
</evidence>
<organism evidence="2 3">
    <name type="scientific">Coniophora puteana (strain RWD-64-598)</name>
    <name type="common">Brown rot fungus</name>
    <dbReference type="NCBI Taxonomy" id="741705"/>
    <lineage>
        <taxon>Eukaryota</taxon>
        <taxon>Fungi</taxon>
        <taxon>Dikarya</taxon>
        <taxon>Basidiomycota</taxon>
        <taxon>Agaricomycotina</taxon>
        <taxon>Agaricomycetes</taxon>
        <taxon>Agaricomycetidae</taxon>
        <taxon>Boletales</taxon>
        <taxon>Coniophorineae</taxon>
        <taxon>Coniophoraceae</taxon>
        <taxon>Coniophora</taxon>
    </lineage>
</organism>
<dbReference type="CDD" id="cd22191">
    <property type="entry name" value="DPBB_RlpA_EXP_N-like"/>
    <property type="match status" value="1"/>
</dbReference>
<proteinExistence type="predicted"/>
<reference evidence="3" key="1">
    <citation type="journal article" date="2012" name="Science">
        <title>The Paleozoic origin of enzymatic lignin decomposition reconstructed from 31 fungal genomes.</title>
        <authorList>
            <person name="Floudas D."/>
            <person name="Binder M."/>
            <person name="Riley R."/>
            <person name="Barry K."/>
            <person name="Blanchette R.A."/>
            <person name="Henrissat B."/>
            <person name="Martinez A.T."/>
            <person name="Otillar R."/>
            <person name="Spatafora J.W."/>
            <person name="Yadav J.S."/>
            <person name="Aerts A."/>
            <person name="Benoit I."/>
            <person name="Boyd A."/>
            <person name="Carlson A."/>
            <person name="Copeland A."/>
            <person name="Coutinho P.M."/>
            <person name="de Vries R.P."/>
            <person name="Ferreira P."/>
            <person name="Findley K."/>
            <person name="Foster B."/>
            <person name="Gaskell J."/>
            <person name="Glotzer D."/>
            <person name="Gorecki P."/>
            <person name="Heitman J."/>
            <person name="Hesse C."/>
            <person name="Hori C."/>
            <person name="Igarashi K."/>
            <person name="Jurgens J.A."/>
            <person name="Kallen N."/>
            <person name="Kersten P."/>
            <person name="Kohler A."/>
            <person name="Kuees U."/>
            <person name="Kumar T.K.A."/>
            <person name="Kuo A."/>
            <person name="LaButti K."/>
            <person name="Larrondo L.F."/>
            <person name="Lindquist E."/>
            <person name="Ling A."/>
            <person name="Lombard V."/>
            <person name="Lucas S."/>
            <person name="Lundell T."/>
            <person name="Martin R."/>
            <person name="McLaughlin D.J."/>
            <person name="Morgenstern I."/>
            <person name="Morin E."/>
            <person name="Murat C."/>
            <person name="Nagy L.G."/>
            <person name="Nolan M."/>
            <person name="Ohm R.A."/>
            <person name="Patyshakuliyeva A."/>
            <person name="Rokas A."/>
            <person name="Ruiz-Duenas F.J."/>
            <person name="Sabat G."/>
            <person name="Salamov A."/>
            <person name="Samejima M."/>
            <person name="Schmutz J."/>
            <person name="Slot J.C."/>
            <person name="St John F."/>
            <person name="Stenlid J."/>
            <person name="Sun H."/>
            <person name="Sun S."/>
            <person name="Syed K."/>
            <person name="Tsang A."/>
            <person name="Wiebenga A."/>
            <person name="Young D."/>
            <person name="Pisabarro A."/>
            <person name="Eastwood D.C."/>
            <person name="Martin F."/>
            <person name="Cullen D."/>
            <person name="Grigoriev I.V."/>
            <person name="Hibbett D.S."/>
        </authorList>
    </citation>
    <scope>NUCLEOTIDE SEQUENCE [LARGE SCALE GENOMIC DNA]</scope>
    <source>
        <strain evidence="3">RWD-64-598 SS2</strain>
    </source>
</reference>
<dbReference type="GeneID" id="19209678"/>
<evidence type="ECO:0000313" key="2">
    <source>
        <dbReference type="EMBL" id="EIW74624.1"/>
    </source>
</evidence>
<sequence length="122" mass="13040">MFSKTLVLLGALGLVSAQSFTNQNMTQFSPSNKTLACGQTHSDTEYVVALQATIWSGGSLCNKTINISNGKGLSTNATVVDEFFTGNAEDLELAPSLFRFLTGPGVDVPNVDSFLADWSWVN</sequence>
<dbReference type="Proteomes" id="UP000053558">
    <property type="component" value="Unassembled WGS sequence"/>
</dbReference>
<dbReference type="OrthoDB" id="406505at2759"/>
<keyword evidence="1" id="KW-0732">Signal</keyword>
<name>R7SHT1_CONPW</name>
<accession>R7SHT1</accession>
<gene>
    <name evidence="2" type="ORF">CONPUDRAFT_77906</name>
</gene>